<keyword evidence="1" id="KW-0472">Membrane</keyword>
<keyword evidence="1" id="KW-0812">Transmembrane</keyword>
<accession>A0A226DGE0</accession>
<feature type="transmembrane region" description="Helical" evidence="1">
    <location>
        <begin position="21"/>
        <end position="41"/>
    </location>
</feature>
<dbReference type="Proteomes" id="UP000198287">
    <property type="component" value="Unassembled WGS sequence"/>
</dbReference>
<dbReference type="EMBL" id="LNIX01000019">
    <property type="protein sequence ID" value="OXA44635.1"/>
    <property type="molecule type" value="Genomic_DNA"/>
</dbReference>
<feature type="transmembrane region" description="Helical" evidence="1">
    <location>
        <begin position="78"/>
        <end position="97"/>
    </location>
</feature>
<gene>
    <name evidence="2" type="ORF">Fcan01_20849</name>
</gene>
<keyword evidence="1" id="KW-1133">Transmembrane helix</keyword>
<feature type="transmembrane region" description="Helical" evidence="1">
    <location>
        <begin position="194"/>
        <end position="211"/>
    </location>
</feature>
<sequence>MSLLKRTNPYWIPPRLVVKGAALSQMITSFVAMLWAAFIYITGERDNGHIIIDEDFVDDEVEGKIKGIDIYQTTVPEVLVFCLIVLHGLVTVFNARLYKAVNTKNLQNLYRSWITLCCVGLMNFVGRVAAHCGNEQAIQFEEAMFSNSTFLAHLYTTWAVFRVIEEVKGLDGRRRSDKCFVNKKRVHKGARKRYKFGAIIFVGVIFSNNFLESYLFH</sequence>
<evidence type="ECO:0000313" key="3">
    <source>
        <dbReference type="Proteomes" id="UP000198287"/>
    </source>
</evidence>
<proteinExistence type="predicted"/>
<comment type="caution">
    <text evidence="2">The sequence shown here is derived from an EMBL/GenBank/DDBJ whole genome shotgun (WGS) entry which is preliminary data.</text>
</comment>
<reference evidence="2 3" key="1">
    <citation type="submission" date="2015-12" db="EMBL/GenBank/DDBJ databases">
        <title>The genome of Folsomia candida.</title>
        <authorList>
            <person name="Faddeeva A."/>
            <person name="Derks M.F."/>
            <person name="Anvar Y."/>
            <person name="Smit S."/>
            <person name="Van Straalen N."/>
            <person name="Roelofs D."/>
        </authorList>
    </citation>
    <scope>NUCLEOTIDE SEQUENCE [LARGE SCALE GENOMIC DNA]</scope>
    <source>
        <strain evidence="2 3">VU population</strain>
        <tissue evidence="2">Whole body</tissue>
    </source>
</reference>
<dbReference type="AlphaFoldDB" id="A0A226DGE0"/>
<keyword evidence="3" id="KW-1185">Reference proteome</keyword>
<evidence type="ECO:0000256" key="1">
    <source>
        <dbReference type="SAM" id="Phobius"/>
    </source>
</evidence>
<protein>
    <submittedName>
        <fullName evidence="2">Uncharacterized protein</fullName>
    </submittedName>
</protein>
<organism evidence="2 3">
    <name type="scientific">Folsomia candida</name>
    <name type="common">Springtail</name>
    <dbReference type="NCBI Taxonomy" id="158441"/>
    <lineage>
        <taxon>Eukaryota</taxon>
        <taxon>Metazoa</taxon>
        <taxon>Ecdysozoa</taxon>
        <taxon>Arthropoda</taxon>
        <taxon>Hexapoda</taxon>
        <taxon>Collembola</taxon>
        <taxon>Entomobryomorpha</taxon>
        <taxon>Isotomoidea</taxon>
        <taxon>Isotomidae</taxon>
        <taxon>Proisotominae</taxon>
        <taxon>Folsomia</taxon>
    </lineage>
</organism>
<name>A0A226DGE0_FOLCA</name>
<evidence type="ECO:0000313" key="2">
    <source>
        <dbReference type="EMBL" id="OXA44635.1"/>
    </source>
</evidence>